<dbReference type="EMBL" id="GL883126">
    <property type="protein sequence ID" value="EGG03092.1"/>
    <property type="molecule type" value="Genomic_DNA"/>
</dbReference>
<evidence type="ECO:0000313" key="2">
    <source>
        <dbReference type="EMBL" id="EGG03092.1"/>
    </source>
</evidence>
<proteinExistence type="predicted"/>
<dbReference type="Proteomes" id="UP000001072">
    <property type="component" value="Unassembled WGS sequence"/>
</dbReference>
<dbReference type="RefSeq" id="XP_007413552.1">
    <property type="nucleotide sequence ID" value="XM_007413490.1"/>
</dbReference>
<dbReference type="AlphaFoldDB" id="F4RWW1"/>
<dbReference type="VEuPathDB" id="FungiDB:MELLADRAFT_90426"/>
<dbReference type="OrthoDB" id="10660019at2759"/>
<dbReference type="InParanoid" id="F4RWW1"/>
<dbReference type="KEGG" id="mlr:MELLADRAFT_90426"/>
<dbReference type="GeneID" id="18935561"/>
<evidence type="ECO:0000256" key="1">
    <source>
        <dbReference type="SAM" id="MobiDB-lite"/>
    </source>
</evidence>
<name>F4RWW1_MELLP</name>
<accession>F4RWW1</accession>
<feature type="region of interest" description="Disordered" evidence="1">
    <location>
        <begin position="69"/>
        <end position="88"/>
    </location>
</feature>
<gene>
    <name evidence="2" type="ORF">MELLADRAFT_90426</name>
</gene>
<evidence type="ECO:0000313" key="3">
    <source>
        <dbReference type="Proteomes" id="UP000001072"/>
    </source>
</evidence>
<feature type="compositionally biased region" description="Polar residues" evidence="1">
    <location>
        <begin position="77"/>
        <end position="88"/>
    </location>
</feature>
<organism evidence="3">
    <name type="scientific">Melampsora larici-populina (strain 98AG31 / pathotype 3-4-7)</name>
    <name type="common">Poplar leaf rust fungus</name>
    <dbReference type="NCBI Taxonomy" id="747676"/>
    <lineage>
        <taxon>Eukaryota</taxon>
        <taxon>Fungi</taxon>
        <taxon>Dikarya</taxon>
        <taxon>Basidiomycota</taxon>
        <taxon>Pucciniomycotina</taxon>
        <taxon>Pucciniomycetes</taxon>
        <taxon>Pucciniales</taxon>
        <taxon>Melampsoraceae</taxon>
        <taxon>Melampsora</taxon>
    </lineage>
</organism>
<protein>
    <submittedName>
        <fullName evidence="2">Uncharacterized protein</fullName>
    </submittedName>
</protein>
<sequence length="137" mass="14654">MVNRKLSNIPLPSDGRFETTSWAIRTCSYQAMIAQSNGSNLSPLQALTLRLSPIASPVKGFDHQTPSIPFVNRASAPPTQSQLSSASPVNPHINPLIYSSVGTSSFSISAFLGTSTHTSLNKRPATELDVIENDEDG</sequence>
<reference evidence="3" key="1">
    <citation type="journal article" date="2011" name="Proc. Natl. Acad. Sci. U.S.A.">
        <title>Obligate biotrophy features unraveled by the genomic analysis of rust fungi.</title>
        <authorList>
            <person name="Duplessis S."/>
            <person name="Cuomo C.A."/>
            <person name="Lin Y.-C."/>
            <person name="Aerts A."/>
            <person name="Tisserant E."/>
            <person name="Veneault-Fourrey C."/>
            <person name="Joly D.L."/>
            <person name="Hacquard S."/>
            <person name="Amselem J."/>
            <person name="Cantarel B.L."/>
            <person name="Chiu R."/>
            <person name="Coutinho P.M."/>
            <person name="Feau N."/>
            <person name="Field M."/>
            <person name="Frey P."/>
            <person name="Gelhaye E."/>
            <person name="Goldberg J."/>
            <person name="Grabherr M.G."/>
            <person name="Kodira C.D."/>
            <person name="Kohler A."/>
            <person name="Kuees U."/>
            <person name="Lindquist E.A."/>
            <person name="Lucas S.M."/>
            <person name="Mago R."/>
            <person name="Mauceli E."/>
            <person name="Morin E."/>
            <person name="Murat C."/>
            <person name="Pangilinan J.L."/>
            <person name="Park R."/>
            <person name="Pearson M."/>
            <person name="Quesneville H."/>
            <person name="Rouhier N."/>
            <person name="Sakthikumar S."/>
            <person name="Salamov A.A."/>
            <person name="Schmutz J."/>
            <person name="Selles B."/>
            <person name="Shapiro H."/>
            <person name="Tanguay P."/>
            <person name="Tuskan G.A."/>
            <person name="Henrissat B."/>
            <person name="Van de Peer Y."/>
            <person name="Rouze P."/>
            <person name="Ellis J.G."/>
            <person name="Dodds P.N."/>
            <person name="Schein J.E."/>
            <person name="Zhong S."/>
            <person name="Hamelin R.C."/>
            <person name="Grigoriev I.V."/>
            <person name="Szabo L.J."/>
            <person name="Martin F."/>
        </authorList>
    </citation>
    <scope>NUCLEOTIDE SEQUENCE [LARGE SCALE GENOMIC DNA]</scope>
    <source>
        <strain evidence="3">98AG31 / pathotype 3-4-7</strain>
    </source>
</reference>
<dbReference type="HOGENOM" id="CLU_1865552_0_0_1"/>
<keyword evidence="3" id="KW-1185">Reference proteome</keyword>